<dbReference type="SMART" id="SM00248">
    <property type="entry name" value="ANK"/>
    <property type="match status" value="2"/>
</dbReference>
<accession>A0A7S2ND10</accession>
<dbReference type="AlphaFoldDB" id="A0A7S2ND10"/>
<dbReference type="InterPro" id="IPR036770">
    <property type="entry name" value="Ankyrin_rpt-contain_sf"/>
</dbReference>
<organism evidence="1">
    <name type="scientific">Zooxanthella nutricula</name>
    <dbReference type="NCBI Taxonomy" id="1333877"/>
    <lineage>
        <taxon>Eukaryota</taxon>
        <taxon>Sar</taxon>
        <taxon>Alveolata</taxon>
        <taxon>Dinophyceae</taxon>
        <taxon>Peridiniales</taxon>
        <taxon>Peridiniales incertae sedis</taxon>
        <taxon>Zooxanthella</taxon>
    </lineage>
</organism>
<dbReference type="InterPro" id="IPR002110">
    <property type="entry name" value="Ankyrin_rpt"/>
</dbReference>
<proteinExistence type="predicted"/>
<dbReference type="EMBL" id="HBGW01021448">
    <property type="protein sequence ID" value="CAD9534159.1"/>
    <property type="molecule type" value="Transcribed_RNA"/>
</dbReference>
<protein>
    <submittedName>
        <fullName evidence="1">Uncharacterized protein</fullName>
    </submittedName>
</protein>
<dbReference type="SUPFAM" id="SSF48403">
    <property type="entry name" value="Ankyrin repeat"/>
    <property type="match status" value="1"/>
</dbReference>
<reference evidence="1" key="1">
    <citation type="submission" date="2021-01" db="EMBL/GenBank/DDBJ databases">
        <authorList>
            <person name="Corre E."/>
            <person name="Pelletier E."/>
            <person name="Niang G."/>
            <person name="Scheremetjew M."/>
            <person name="Finn R."/>
            <person name="Kale V."/>
            <person name="Holt S."/>
            <person name="Cochrane G."/>
            <person name="Meng A."/>
            <person name="Brown T."/>
            <person name="Cohen L."/>
        </authorList>
    </citation>
    <scope>NUCLEOTIDE SEQUENCE</scope>
    <source>
        <strain evidence="1">RCC3387</strain>
    </source>
</reference>
<evidence type="ECO:0000313" key="1">
    <source>
        <dbReference type="EMBL" id="CAD9534159.1"/>
    </source>
</evidence>
<name>A0A7S2ND10_9DINO</name>
<dbReference type="Gene3D" id="1.25.40.20">
    <property type="entry name" value="Ankyrin repeat-containing domain"/>
    <property type="match status" value="1"/>
</dbReference>
<gene>
    <name evidence="1" type="ORF">BRAN1462_LOCUS13569</name>
</gene>
<dbReference type="Pfam" id="PF00023">
    <property type="entry name" value="Ank"/>
    <property type="match status" value="1"/>
</dbReference>
<sequence length="155" mass="16944">MGRSGSDSTKLLDIDKTMGALSKDEKKHVLSCLTGGPSFGTPLHWGVKNGDIRGVTRLLSHVPDDMKQDVLMLRDDMGTPLHMAARSKDLTMARALLDTVPRKHVAPILEAEDVHGHTAKGIALGLHLPSRLGPKSDRDMLELLKRVEHLAYPES</sequence>